<dbReference type="SUPFAM" id="SSF52540">
    <property type="entry name" value="P-loop containing nucleoside triphosphate hydrolases"/>
    <property type="match status" value="1"/>
</dbReference>
<evidence type="ECO:0000259" key="18">
    <source>
        <dbReference type="Pfam" id="PF02706"/>
    </source>
</evidence>
<dbReference type="PANTHER" id="PTHR32309:SF13">
    <property type="entry name" value="FERRIC ENTEROBACTIN TRANSPORT PROTEIN FEPE"/>
    <property type="match status" value="1"/>
</dbReference>
<dbReference type="GO" id="GO:0005524">
    <property type="term" value="F:ATP binding"/>
    <property type="evidence" value="ECO:0007669"/>
    <property type="project" value="UniProtKB-KW"/>
</dbReference>
<dbReference type="GO" id="GO:0005886">
    <property type="term" value="C:plasma membrane"/>
    <property type="evidence" value="ECO:0007669"/>
    <property type="project" value="UniProtKB-SubCell"/>
</dbReference>
<evidence type="ECO:0000256" key="5">
    <source>
        <dbReference type="ARBA" id="ARBA00022475"/>
    </source>
</evidence>
<comment type="similarity">
    <text evidence="2">Belongs to the CpsD/CapB family.</text>
</comment>
<dbReference type="InterPro" id="IPR003856">
    <property type="entry name" value="LPS_length_determ_N"/>
</dbReference>
<feature type="transmembrane region" description="Helical" evidence="17">
    <location>
        <begin position="500"/>
        <end position="520"/>
    </location>
</feature>
<keyword evidence="8 17" id="KW-0812">Transmembrane</keyword>
<sequence>MNQNIDFKEVITPYLHKWKFIVLCVIVAISFALVYLRYADYEYQANAKIKIKETEANKTLPEISQLQNYGLFKTENNNVLDEIEVIKSRIIIEQAVKDLKFNIQYFVEGRIKATEEYKNPPLNINFSAPDSIIHTIDTTFNIKIQSATNFLLKGINFSEKLNFKNNEDVDLDDEGTVYAFGESIPTSFGAITITPRIGESATKIGSNIKIKINPLATVVSKYKSNLIIGHQEMSSIITLTINDNVQEKASLFLDKLIEKYNEDVQNDKQMVVDATSEFINNRLEIVSEELGSVDSNAETIQKTNKLTDLATQSNIYLESERQNEDRLVETAMQIQLIDYMNQHIDKDIDNKELLPANIGIADNSVEQLTQQYNNLVLEKNRLLKNSSEKNPTVVNLTNQINQLRTNLSQSLNNIKHTNEMNYNSLVAENQRISSKIYSAPKKQRQFRDIKRQQDIKEGLYLYLLEKREEAAITHGVSSPNAKIVDKSYASSKPVAPKQSVIILAALILGFGIPVALIYLLNLLDDKVHNINDVKKQVTIPFIGDIPKSKKTQKLISKVDYTPKAEAFRMVRTNLEFMLQNIENRAKVIFVTSTTSKEGKSHTATNLALSLSFSEKKVLLVETDIRVPKATNYLAVDNDFGLTNFIGNHKIEPQGIIFKHKDNEYFDVIPSGTIPPNPAELLMSNRVKELFDYASEKYEYIIVDTAAIGLVTDTLLISKYADLFIFVAKANYITKKQLELAQRMYTENRLPNMTILLNNVDHKKGYGYGYGYGNHPKKKKWWKFA</sequence>
<evidence type="ECO:0000259" key="20">
    <source>
        <dbReference type="Pfam" id="PF13807"/>
    </source>
</evidence>
<evidence type="ECO:0000313" key="21">
    <source>
        <dbReference type="EMBL" id="HCY81128.1"/>
    </source>
</evidence>
<dbReference type="EC" id="2.7.10.2" evidence="4"/>
<name>A0A3D6BQ47_9FLAO</name>
<protein>
    <recommendedName>
        <fullName evidence="4">non-specific protein-tyrosine kinase</fullName>
        <ecNumber evidence="4">2.7.10.2</ecNumber>
    </recommendedName>
</protein>
<comment type="caution">
    <text evidence="21">The sequence shown here is derived from an EMBL/GenBank/DDBJ whole genome shotgun (WGS) entry which is preliminary data.</text>
</comment>
<gene>
    <name evidence="21" type="ORF">DHV22_05715</name>
</gene>
<keyword evidence="14" id="KW-0829">Tyrosine-protein kinase</keyword>
<keyword evidence="13 17" id="KW-0472">Membrane</keyword>
<keyword evidence="11" id="KW-0067">ATP-binding</keyword>
<feature type="coiled-coil region" evidence="16">
    <location>
        <begin position="365"/>
        <end position="413"/>
    </location>
</feature>
<dbReference type="GO" id="GO:0004715">
    <property type="term" value="F:non-membrane spanning protein tyrosine kinase activity"/>
    <property type="evidence" value="ECO:0007669"/>
    <property type="project" value="UniProtKB-EC"/>
</dbReference>
<feature type="domain" description="Polysaccharide chain length determinant N-terminal" evidence="18">
    <location>
        <begin position="4"/>
        <end position="99"/>
    </location>
</feature>
<evidence type="ECO:0000256" key="13">
    <source>
        <dbReference type="ARBA" id="ARBA00023136"/>
    </source>
</evidence>
<dbReference type="CDD" id="cd05387">
    <property type="entry name" value="BY-kinase"/>
    <property type="match status" value="1"/>
</dbReference>
<dbReference type="InterPro" id="IPR025669">
    <property type="entry name" value="AAA_dom"/>
</dbReference>
<dbReference type="Pfam" id="PF02706">
    <property type="entry name" value="Wzz"/>
    <property type="match status" value="1"/>
</dbReference>
<evidence type="ECO:0000256" key="4">
    <source>
        <dbReference type="ARBA" id="ARBA00011903"/>
    </source>
</evidence>
<evidence type="ECO:0000256" key="17">
    <source>
        <dbReference type="SAM" id="Phobius"/>
    </source>
</evidence>
<evidence type="ECO:0000313" key="22">
    <source>
        <dbReference type="Proteomes" id="UP000263268"/>
    </source>
</evidence>
<evidence type="ECO:0000256" key="14">
    <source>
        <dbReference type="ARBA" id="ARBA00023137"/>
    </source>
</evidence>
<evidence type="ECO:0000256" key="6">
    <source>
        <dbReference type="ARBA" id="ARBA00022519"/>
    </source>
</evidence>
<comment type="subcellular location">
    <subcellularLocation>
        <location evidence="1">Cell inner membrane</location>
        <topology evidence="1">Multi-pass membrane protein</topology>
    </subcellularLocation>
</comment>
<feature type="transmembrane region" description="Helical" evidence="17">
    <location>
        <begin position="20"/>
        <end position="38"/>
    </location>
</feature>
<evidence type="ECO:0000256" key="7">
    <source>
        <dbReference type="ARBA" id="ARBA00022679"/>
    </source>
</evidence>
<dbReference type="AlphaFoldDB" id="A0A3D6BQ47"/>
<keyword evidence="9" id="KW-0547">Nucleotide-binding</keyword>
<keyword evidence="7" id="KW-0808">Transferase</keyword>
<dbReference type="NCBIfam" id="TIGR01007">
    <property type="entry name" value="eps_fam"/>
    <property type="match status" value="1"/>
</dbReference>
<evidence type="ECO:0000256" key="1">
    <source>
        <dbReference type="ARBA" id="ARBA00004429"/>
    </source>
</evidence>
<feature type="domain" description="AAA" evidence="19">
    <location>
        <begin position="586"/>
        <end position="730"/>
    </location>
</feature>
<dbReference type="Proteomes" id="UP000263268">
    <property type="component" value="Unassembled WGS sequence"/>
</dbReference>
<keyword evidence="5" id="KW-1003">Cell membrane</keyword>
<evidence type="ECO:0000256" key="16">
    <source>
        <dbReference type="SAM" id="Coils"/>
    </source>
</evidence>
<dbReference type="Gene3D" id="3.40.50.300">
    <property type="entry name" value="P-loop containing nucleotide triphosphate hydrolases"/>
    <property type="match status" value="1"/>
</dbReference>
<evidence type="ECO:0000256" key="3">
    <source>
        <dbReference type="ARBA" id="ARBA00008883"/>
    </source>
</evidence>
<comment type="catalytic activity">
    <reaction evidence="15">
        <text>L-tyrosyl-[protein] + ATP = O-phospho-L-tyrosyl-[protein] + ADP + H(+)</text>
        <dbReference type="Rhea" id="RHEA:10596"/>
        <dbReference type="Rhea" id="RHEA-COMP:10136"/>
        <dbReference type="Rhea" id="RHEA-COMP:20101"/>
        <dbReference type="ChEBI" id="CHEBI:15378"/>
        <dbReference type="ChEBI" id="CHEBI:30616"/>
        <dbReference type="ChEBI" id="CHEBI:46858"/>
        <dbReference type="ChEBI" id="CHEBI:61978"/>
        <dbReference type="ChEBI" id="CHEBI:456216"/>
        <dbReference type="EC" id="2.7.10.2"/>
    </reaction>
</comment>
<dbReference type="PANTHER" id="PTHR32309">
    <property type="entry name" value="TYROSINE-PROTEIN KINASE"/>
    <property type="match status" value="1"/>
</dbReference>
<keyword evidence="10 21" id="KW-0418">Kinase</keyword>
<dbReference type="EMBL" id="DPRK01000098">
    <property type="protein sequence ID" value="HCY81128.1"/>
    <property type="molecule type" value="Genomic_DNA"/>
</dbReference>
<comment type="similarity">
    <text evidence="3">Belongs to the etk/wzc family.</text>
</comment>
<accession>A0A3D6BQ47</accession>
<evidence type="ECO:0000256" key="9">
    <source>
        <dbReference type="ARBA" id="ARBA00022741"/>
    </source>
</evidence>
<dbReference type="InterPro" id="IPR050445">
    <property type="entry name" value="Bact_polysacc_biosynth/exp"/>
</dbReference>
<dbReference type="InterPro" id="IPR027417">
    <property type="entry name" value="P-loop_NTPase"/>
</dbReference>
<evidence type="ECO:0000256" key="11">
    <source>
        <dbReference type="ARBA" id="ARBA00022840"/>
    </source>
</evidence>
<organism evidence="21 22">
    <name type="scientific">Xanthomarina gelatinilytica</name>
    <dbReference type="NCBI Taxonomy" id="1137281"/>
    <lineage>
        <taxon>Bacteria</taxon>
        <taxon>Pseudomonadati</taxon>
        <taxon>Bacteroidota</taxon>
        <taxon>Flavobacteriia</taxon>
        <taxon>Flavobacteriales</taxon>
        <taxon>Flavobacteriaceae</taxon>
        <taxon>Xanthomarina</taxon>
    </lineage>
</organism>
<keyword evidence="6" id="KW-0997">Cell inner membrane</keyword>
<keyword evidence="12 17" id="KW-1133">Transmembrane helix</keyword>
<dbReference type="InterPro" id="IPR005702">
    <property type="entry name" value="Wzc-like_C"/>
</dbReference>
<keyword evidence="16" id="KW-0175">Coiled coil</keyword>
<evidence type="ECO:0000256" key="15">
    <source>
        <dbReference type="ARBA" id="ARBA00051245"/>
    </source>
</evidence>
<proteinExistence type="inferred from homology"/>
<evidence type="ECO:0000256" key="10">
    <source>
        <dbReference type="ARBA" id="ARBA00022777"/>
    </source>
</evidence>
<evidence type="ECO:0000256" key="12">
    <source>
        <dbReference type="ARBA" id="ARBA00022989"/>
    </source>
</evidence>
<dbReference type="Pfam" id="PF13614">
    <property type="entry name" value="AAA_31"/>
    <property type="match status" value="1"/>
</dbReference>
<evidence type="ECO:0000256" key="8">
    <source>
        <dbReference type="ARBA" id="ARBA00022692"/>
    </source>
</evidence>
<reference evidence="21 22" key="1">
    <citation type="journal article" date="2018" name="Nat. Biotechnol.">
        <title>A standardized bacterial taxonomy based on genome phylogeny substantially revises the tree of life.</title>
        <authorList>
            <person name="Parks D.H."/>
            <person name="Chuvochina M."/>
            <person name="Waite D.W."/>
            <person name="Rinke C."/>
            <person name="Skarshewski A."/>
            <person name="Chaumeil P.A."/>
            <person name="Hugenholtz P."/>
        </authorList>
    </citation>
    <scope>NUCLEOTIDE SEQUENCE [LARGE SCALE GENOMIC DNA]</scope>
    <source>
        <strain evidence="21">UBA10227</strain>
    </source>
</reference>
<evidence type="ECO:0000256" key="2">
    <source>
        <dbReference type="ARBA" id="ARBA00007316"/>
    </source>
</evidence>
<dbReference type="InterPro" id="IPR032807">
    <property type="entry name" value="GNVR"/>
</dbReference>
<feature type="domain" description="Tyrosine-protein kinase G-rich" evidence="20">
    <location>
        <begin position="448"/>
        <end position="519"/>
    </location>
</feature>
<evidence type="ECO:0000259" key="19">
    <source>
        <dbReference type="Pfam" id="PF13614"/>
    </source>
</evidence>
<dbReference type="Pfam" id="PF13807">
    <property type="entry name" value="GNVR"/>
    <property type="match status" value="1"/>
</dbReference>